<dbReference type="PANTHER" id="PTHR41287">
    <property type="match status" value="1"/>
</dbReference>
<dbReference type="EMBL" id="FQXJ01000003">
    <property type="protein sequence ID" value="SHH14305.1"/>
    <property type="molecule type" value="Genomic_DNA"/>
</dbReference>
<sequence>MSLTVELIEYSEAVLSGEIISCKKHQWACQRFLNDIANQGTERFPFVFVEENAERFLDWMRLFKHRKGVLKGQNIEPHIIQKFVFGNIYGWIHKDTRYRRFSKAYWQVGRKNAKSQSLACVGSYELMALGEGTSEVYCTATKRKQARIVWEETEAMLLGCPDLKGKFKIAYGQIKHLKTGSIMDALSKEDEKTGDGLNPQCGVIDEYHAHKTSEMYDIIDSGMVARPQPLLMIITTAGFDLAHPCYSVEYKLISHILDPDNPYVNNNYFVMVNEIDADDDIKDEAVWAKANPIVCSYPEGVESIRRRLDLALEAPEKMRDFLTKTVNRWVQMREFGYMDLSKWNRCGQAFDIEILRGKNCIIGVDLSATLDLTSVAHEFKIEGKYYVLCHSFMPEEKLREKIATDKVPYDLWVDQGWITLTPGEVVDYAFVMEYINSTAKEYGFIPKELCYDKWNANMFGTEMTNQGYTCVDIRQGMPSLGEPTKNFREEVYKGNLVHNNNPVLAWAVGNAITKMAPNETFMLDKSKSTHRIDPIAAIINAHCRAAVIEELSIYQKRGMRSLL</sequence>
<dbReference type="InterPro" id="IPR046462">
    <property type="entry name" value="TerL_nuclease"/>
</dbReference>
<dbReference type="Pfam" id="PF03354">
    <property type="entry name" value="TerL_ATPase"/>
    <property type="match status" value="1"/>
</dbReference>
<keyword evidence="4" id="KW-1185">Reference proteome</keyword>
<accession>A0A1M5QJQ3</accession>
<feature type="domain" description="Terminase large subunit-like endonuclease" evidence="2">
    <location>
        <begin position="266"/>
        <end position="547"/>
    </location>
</feature>
<evidence type="ECO:0000313" key="4">
    <source>
        <dbReference type="Proteomes" id="UP000183954"/>
    </source>
</evidence>
<feature type="domain" description="Terminase large subunit-like ATPase" evidence="1">
    <location>
        <begin position="81"/>
        <end position="247"/>
    </location>
</feature>
<reference evidence="4" key="1">
    <citation type="submission" date="2016-11" db="EMBL/GenBank/DDBJ databases">
        <authorList>
            <person name="Varghese N."/>
            <person name="Submissions S."/>
        </authorList>
    </citation>
    <scope>NUCLEOTIDE SEQUENCE [LARGE SCALE GENOMIC DNA]</scope>
    <source>
        <strain evidence="4">DSM 15449</strain>
    </source>
</reference>
<evidence type="ECO:0000259" key="2">
    <source>
        <dbReference type="Pfam" id="PF20441"/>
    </source>
</evidence>
<dbReference type="GO" id="GO:0004519">
    <property type="term" value="F:endonuclease activity"/>
    <property type="evidence" value="ECO:0007669"/>
    <property type="project" value="InterPro"/>
</dbReference>
<name>A0A1M5QJQ3_9FIRM</name>
<evidence type="ECO:0000313" key="3">
    <source>
        <dbReference type="EMBL" id="SHH14305.1"/>
    </source>
</evidence>
<gene>
    <name evidence="3" type="ORF">SAMN02746098_00284</name>
</gene>
<dbReference type="Proteomes" id="UP000183954">
    <property type="component" value="Unassembled WGS sequence"/>
</dbReference>
<dbReference type="STRING" id="1121420.SAMN02746098_00284"/>
<protein>
    <submittedName>
        <fullName evidence="3">Phage terminase-like protein, large subunit, contains N-terminal HTH domain</fullName>
    </submittedName>
</protein>
<organism evidence="3 4">
    <name type="scientific">Desulfosporosinus lacus DSM 15449</name>
    <dbReference type="NCBI Taxonomy" id="1121420"/>
    <lineage>
        <taxon>Bacteria</taxon>
        <taxon>Bacillati</taxon>
        <taxon>Bacillota</taxon>
        <taxon>Clostridia</taxon>
        <taxon>Eubacteriales</taxon>
        <taxon>Desulfitobacteriaceae</taxon>
        <taxon>Desulfosporosinus</taxon>
    </lineage>
</organism>
<dbReference type="InterPro" id="IPR005021">
    <property type="entry name" value="Terminase_largesu-like"/>
</dbReference>
<dbReference type="OrthoDB" id="9760250at2"/>
<proteinExistence type="predicted"/>
<evidence type="ECO:0000259" key="1">
    <source>
        <dbReference type="Pfam" id="PF03354"/>
    </source>
</evidence>
<dbReference type="PANTHER" id="PTHR41287:SF1">
    <property type="entry name" value="PROTEIN YMFN"/>
    <property type="match status" value="1"/>
</dbReference>
<dbReference type="Pfam" id="PF20441">
    <property type="entry name" value="TerL_nuclease"/>
    <property type="match status" value="1"/>
</dbReference>
<dbReference type="RefSeq" id="WP_073027267.1">
    <property type="nucleotide sequence ID" value="NZ_FQXJ01000003.1"/>
</dbReference>
<dbReference type="AlphaFoldDB" id="A0A1M5QJQ3"/>
<dbReference type="InterPro" id="IPR046461">
    <property type="entry name" value="TerL_ATPase"/>
</dbReference>
<dbReference type="Gene3D" id="3.40.50.300">
    <property type="entry name" value="P-loop containing nucleotide triphosphate hydrolases"/>
    <property type="match status" value="1"/>
</dbReference>
<dbReference type="InterPro" id="IPR027417">
    <property type="entry name" value="P-loop_NTPase"/>
</dbReference>